<evidence type="ECO:0000313" key="8">
    <source>
        <dbReference type="Proteomes" id="UP000291343"/>
    </source>
</evidence>
<keyword evidence="5" id="KW-0175">Coiled coil</keyword>
<dbReference type="Gene3D" id="1.10.287.370">
    <property type="match status" value="1"/>
</dbReference>
<dbReference type="SMR" id="A0A482XCZ4"/>
<dbReference type="GO" id="GO:0006457">
    <property type="term" value="P:protein folding"/>
    <property type="evidence" value="ECO:0007669"/>
    <property type="project" value="InterPro"/>
</dbReference>
<dbReference type="InterPro" id="IPR002777">
    <property type="entry name" value="PFD_beta-like"/>
</dbReference>
<evidence type="ECO:0000313" key="7">
    <source>
        <dbReference type="EMBL" id="RZF43557.1"/>
    </source>
</evidence>
<dbReference type="InterPro" id="IPR027235">
    <property type="entry name" value="PFD2"/>
</dbReference>
<comment type="similarity">
    <text evidence="1">Belongs to the prefoldin subunit beta family.</text>
</comment>
<dbReference type="Pfam" id="PF01920">
    <property type="entry name" value="Prefoldin_2"/>
    <property type="match status" value="1"/>
</dbReference>
<protein>
    <recommendedName>
        <fullName evidence="9">Prefoldin subunit 2</fullName>
    </recommendedName>
</protein>
<keyword evidence="8" id="KW-1185">Reference proteome</keyword>
<evidence type="ECO:0000256" key="1">
    <source>
        <dbReference type="ARBA" id="ARBA00008045"/>
    </source>
</evidence>
<comment type="caution">
    <text evidence="7">The sequence shown here is derived from an EMBL/GenBank/DDBJ whole genome shotgun (WGS) entry which is preliminary data.</text>
</comment>
<name>A0A482XCZ4_LAOST</name>
<dbReference type="GO" id="GO:0016272">
    <property type="term" value="C:prefoldin complex"/>
    <property type="evidence" value="ECO:0007669"/>
    <property type="project" value="InterPro"/>
</dbReference>
<dbReference type="PANTHER" id="PTHR13303">
    <property type="entry name" value="PREFOLDIN SUBUNIT 2"/>
    <property type="match status" value="1"/>
</dbReference>
<dbReference type="FunCoup" id="A0A482XCZ4">
    <property type="interactions" value="1297"/>
</dbReference>
<dbReference type="CDD" id="cd23163">
    <property type="entry name" value="Prefoldin_2"/>
    <property type="match status" value="1"/>
</dbReference>
<reference evidence="7 8" key="1">
    <citation type="journal article" date="2017" name="Gigascience">
        <title>Genome sequence of the small brown planthopper, Laodelphax striatellus.</title>
        <authorList>
            <person name="Zhu J."/>
            <person name="Jiang F."/>
            <person name="Wang X."/>
            <person name="Yang P."/>
            <person name="Bao Y."/>
            <person name="Zhao W."/>
            <person name="Wang W."/>
            <person name="Lu H."/>
            <person name="Wang Q."/>
            <person name="Cui N."/>
            <person name="Li J."/>
            <person name="Chen X."/>
            <person name="Luo L."/>
            <person name="Yu J."/>
            <person name="Kang L."/>
            <person name="Cui F."/>
        </authorList>
    </citation>
    <scope>NUCLEOTIDE SEQUENCE [LARGE SCALE GENOMIC DNA]</scope>
    <source>
        <strain evidence="7">Lst14</strain>
    </source>
</reference>
<evidence type="ECO:0000256" key="2">
    <source>
        <dbReference type="ARBA" id="ARBA00011695"/>
    </source>
</evidence>
<organism evidence="7 8">
    <name type="scientific">Laodelphax striatellus</name>
    <name type="common">Small brown planthopper</name>
    <name type="synonym">Delphax striatella</name>
    <dbReference type="NCBI Taxonomy" id="195883"/>
    <lineage>
        <taxon>Eukaryota</taxon>
        <taxon>Metazoa</taxon>
        <taxon>Ecdysozoa</taxon>
        <taxon>Arthropoda</taxon>
        <taxon>Hexapoda</taxon>
        <taxon>Insecta</taxon>
        <taxon>Pterygota</taxon>
        <taxon>Neoptera</taxon>
        <taxon>Paraneoptera</taxon>
        <taxon>Hemiptera</taxon>
        <taxon>Auchenorrhyncha</taxon>
        <taxon>Fulgoroidea</taxon>
        <taxon>Delphacidae</taxon>
        <taxon>Criomorphinae</taxon>
        <taxon>Laodelphax</taxon>
    </lineage>
</organism>
<evidence type="ECO:0000256" key="5">
    <source>
        <dbReference type="SAM" id="Coils"/>
    </source>
</evidence>
<keyword evidence="3" id="KW-0143">Chaperone</keyword>
<accession>A0A482XCZ4</accession>
<dbReference type="STRING" id="195883.A0A482XCZ4"/>
<feature type="region of interest" description="Disordered" evidence="6">
    <location>
        <begin position="122"/>
        <end position="159"/>
    </location>
</feature>
<dbReference type="EMBL" id="QKKF02012640">
    <property type="protein sequence ID" value="RZF43557.1"/>
    <property type="molecule type" value="Genomic_DNA"/>
</dbReference>
<comment type="subunit">
    <text evidence="2">Heterohexamer of two PFD-alpha type and four PFD-beta type subunits.</text>
</comment>
<proteinExistence type="inferred from homology"/>
<dbReference type="InParanoid" id="A0A482XCZ4"/>
<dbReference type="AlphaFoldDB" id="A0A482XCZ4"/>
<evidence type="ECO:0000256" key="3">
    <source>
        <dbReference type="ARBA" id="ARBA00023186"/>
    </source>
</evidence>
<dbReference type="OrthoDB" id="29646at2759"/>
<dbReference type="SUPFAM" id="SSF46579">
    <property type="entry name" value="Prefoldin"/>
    <property type="match status" value="1"/>
</dbReference>
<dbReference type="FunFam" id="1.10.287.370:FF:000002">
    <property type="entry name" value="Prefoldin subunit 2"/>
    <property type="match status" value="1"/>
</dbReference>
<evidence type="ECO:0008006" key="9">
    <source>
        <dbReference type="Google" id="ProtNLM"/>
    </source>
</evidence>
<feature type="coiled-coil region" evidence="5">
    <location>
        <begin position="83"/>
        <end position="117"/>
    </location>
</feature>
<comment type="function">
    <text evidence="4">Binds specifically to cytosolic chaperonin (c-CPN) and transfers target proteins to it. Binds to nascent polypeptide chain and promotes folding in an environment in which there are many competing pathways for nonnative proteins.</text>
</comment>
<evidence type="ECO:0000256" key="6">
    <source>
        <dbReference type="SAM" id="MobiDB-lite"/>
    </source>
</evidence>
<gene>
    <name evidence="7" type="ORF">LSTR_LSTR012837</name>
</gene>
<feature type="compositionally biased region" description="Gly residues" evidence="6">
    <location>
        <begin position="126"/>
        <end position="137"/>
    </location>
</feature>
<dbReference type="Proteomes" id="UP000291343">
    <property type="component" value="Unassembled WGS sequence"/>
</dbReference>
<evidence type="ECO:0000256" key="4">
    <source>
        <dbReference type="ARBA" id="ARBA00024667"/>
    </source>
</evidence>
<dbReference type="GO" id="GO:0051082">
    <property type="term" value="F:unfolded protein binding"/>
    <property type="evidence" value="ECO:0007669"/>
    <property type="project" value="InterPro"/>
</dbReference>
<dbReference type="InterPro" id="IPR009053">
    <property type="entry name" value="Prefoldin"/>
</dbReference>
<sequence>MATDSTKVRTTAKGKQLSHEEIYNGFQRLRNEQRLLANKLTEVEVDFNEHKIVIGTLQDLDGDRKCFRMFGGVLCERTVKDVLPNLISTRDQLKNLIETLNEQLTKKGAEINEYKEKYDIRFQREMGGGPSGSGGGASQEAGEKKSSEPSRNVIMVNPM</sequence>